<evidence type="ECO:0000256" key="2">
    <source>
        <dbReference type="ARBA" id="ARBA00022676"/>
    </source>
</evidence>
<dbReference type="Pfam" id="PF13469">
    <property type="entry name" value="Sulfotransfer_3"/>
    <property type="match status" value="1"/>
</dbReference>
<dbReference type="Gene3D" id="3.40.50.2000">
    <property type="entry name" value="Glycogen Phosphorylase B"/>
    <property type="match status" value="1"/>
</dbReference>
<dbReference type="SUPFAM" id="SSF52540">
    <property type="entry name" value="P-loop containing nucleoside triphosphate hydrolases"/>
    <property type="match status" value="1"/>
</dbReference>
<dbReference type="InterPro" id="IPR001173">
    <property type="entry name" value="Glyco_trans_2-like"/>
</dbReference>
<keyword evidence="2" id="KW-0328">Glycosyltransferase</keyword>
<evidence type="ECO:0000256" key="1">
    <source>
        <dbReference type="ARBA" id="ARBA00006739"/>
    </source>
</evidence>
<evidence type="ECO:0000259" key="5">
    <source>
        <dbReference type="Pfam" id="PF00535"/>
    </source>
</evidence>
<feature type="domain" description="Glycosyltransferase 2-like" evidence="5">
    <location>
        <begin position="6"/>
        <end position="167"/>
    </location>
</feature>
<dbReference type="CDD" id="cd04186">
    <property type="entry name" value="GT_2_like_c"/>
    <property type="match status" value="1"/>
</dbReference>
<evidence type="ECO:0000313" key="6">
    <source>
        <dbReference type="EMBL" id="MBA8887253.1"/>
    </source>
</evidence>
<proteinExistence type="inferred from homology"/>
<dbReference type="GO" id="GO:0016757">
    <property type="term" value="F:glycosyltransferase activity"/>
    <property type="evidence" value="ECO:0007669"/>
    <property type="project" value="UniProtKB-KW"/>
</dbReference>
<evidence type="ECO:0000256" key="3">
    <source>
        <dbReference type="ARBA" id="ARBA00022679"/>
    </source>
</evidence>
<name>A0A839EX90_9GAMM</name>
<feature type="coiled-coil region" evidence="4">
    <location>
        <begin position="554"/>
        <end position="581"/>
    </location>
</feature>
<dbReference type="InterPro" id="IPR027417">
    <property type="entry name" value="P-loop_NTPase"/>
</dbReference>
<dbReference type="Gene3D" id="3.40.50.300">
    <property type="entry name" value="P-loop containing nucleotide triphosphate hydrolases"/>
    <property type="match status" value="1"/>
</dbReference>
<dbReference type="PANTHER" id="PTHR43179">
    <property type="entry name" value="RHAMNOSYLTRANSFERASE WBBL"/>
    <property type="match status" value="1"/>
</dbReference>
<reference evidence="6 7" key="1">
    <citation type="submission" date="2020-07" db="EMBL/GenBank/DDBJ databases">
        <title>Genomic Encyclopedia of Type Strains, Phase IV (KMG-V): Genome sequencing to study the core and pangenomes of soil and plant-associated prokaryotes.</title>
        <authorList>
            <person name="Whitman W."/>
        </authorList>
    </citation>
    <scope>NUCLEOTIDE SEQUENCE [LARGE SCALE GENOMIC DNA]</scope>
    <source>
        <strain evidence="6 7">RH2WT43</strain>
    </source>
</reference>
<accession>A0A839EX90</accession>
<dbReference type="AlphaFoldDB" id="A0A839EX90"/>
<dbReference type="SUPFAM" id="SSF53756">
    <property type="entry name" value="UDP-Glycosyltransferase/glycogen phosphorylase"/>
    <property type="match status" value="1"/>
</dbReference>
<comment type="similarity">
    <text evidence="1">Belongs to the glycosyltransferase 2 family.</text>
</comment>
<protein>
    <submittedName>
        <fullName evidence="6">GT2 family glycosyltransferase</fullName>
    </submittedName>
</protein>
<sequence length="874" mass="94543">MRGAALIVLAWNQWTTTRRCLDSLLATAPHAAEVIVVDNGSSDETPAALAAYAGRVRIVTLPDNLGFVRGMNAGIAAARADDDVVLLNNDLVFIQADWLERLRDAAYAAPEYGVVGCRQLGPEAEGRLYHAGGFIEADELRGHQVETGPFERDVAQFDRTRRVQGVAFALAYLRRDCLDRIGALDPIFHSYFEDTDYCLRAADAGIATIVAGAVTLHHHQHGSTRDDGGFRRRLWDASRASFAGRWQERLRASYRGDVAWHGAARLPYADAHLAHAFVRRLDARGLRMTRPTSAAEIAPGDDFRLDLAARRRARPPIDAAVVCGGAAAPAYARVRVGLRCGEWERVPDGWAAAARSLDLLLVPDAFQRDAFRAAGVDAPIEILPPGVDRDYCHPRVPAPRDPAGRLVFLAVVDAYGRDAPDRLVRAFRAAFDRDEAVALLIHVRPGAEAFAIADALAPLCAGDARIRLIVDWMHPWYQRAQLLAGADVYVSVRRGGGWDPYAAEALACGKLLVAADFGSQAQLARTHGRAVASGRVTDSASGSPWAEPDHDAFVAALRDVHDQHEERLARARREADAFARAHDVEASADRLAARIGELAGLPAPAPVPRPHRPIDLARAASGQIVVLGMHRSGTSSVAGLLARMGVAAGPADDLLQGPDNPKGHYESARLHMACVRRLAAAGGDWRDPPDAAPPAAIDAFRREVGALVEEFDAQRPWLLKEPRLCLVARELLPLLTRPLFVHVVRDPVAVADSLAARDGFTPSAALALWERYTRDAFESSRGWPRIVVDYDALCVAPEVEARRLFDALRAAGIAGVAMPSVDVLRDWIEPNTQRVRAPGAVPSAAQRALQAAIADRSILDAASVEARIVVPRSA</sequence>
<evidence type="ECO:0000313" key="7">
    <source>
        <dbReference type="Proteomes" id="UP000550401"/>
    </source>
</evidence>
<keyword evidence="7" id="KW-1185">Reference proteome</keyword>
<keyword evidence="3 6" id="KW-0808">Transferase</keyword>
<dbReference type="Gene3D" id="3.90.550.10">
    <property type="entry name" value="Spore Coat Polysaccharide Biosynthesis Protein SpsA, Chain A"/>
    <property type="match status" value="1"/>
</dbReference>
<dbReference type="RefSeq" id="WP_182530337.1">
    <property type="nucleotide sequence ID" value="NZ_JACGXL010000002.1"/>
</dbReference>
<keyword evidence="4" id="KW-0175">Coiled coil</keyword>
<comment type="caution">
    <text evidence="6">The sequence shown here is derived from an EMBL/GenBank/DDBJ whole genome shotgun (WGS) entry which is preliminary data.</text>
</comment>
<gene>
    <name evidence="6" type="ORF">FHW12_001467</name>
</gene>
<dbReference type="Pfam" id="PF00535">
    <property type="entry name" value="Glycos_transf_2"/>
    <property type="match status" value="1"/>
</dbReference>
<dbReference type="PANTHER" id="PTHR43179:SF12">
    <property type="entry name" value="GALACTOFURANOSYLTRANSFERASE GLFT2"/>
    <property type="match status" value="1"/>
</dbReference>
<evidence type="ECO:0000256" key="4">
    <source>
        <dbReference type="SAM" id="Coils"/>
    </source>
</evidence>
<dbReference type="SUPFAM" id="SSF53448">
    <property type="entry name" value="Nucleotide-diphospho-sugar transferases"/>
    <property type="match status" value="1"/>
</dbReference>
<dbReference type="EMBL" id="JACGXL010000002">
    <property type="protein sequence ID" value="MBA8887253.1"/>
    <property type="molecule type" value="Genomic_DNA"/>
</dbReference>
<dbReference type="InterPro" id="IPR029044">
    <property type="entry name" value="Nucleotide-diphossugar_trans"/>
</dbReference>
<organism evidence="6 7">
    <name type="scientific">Dokdonella fugitiva</name>
    <dbReference type="NCBI Taxonomy" id="328517"/>
    <lineage>
        <taxon>Bacteria</taxon>
        <taxon>Pseudomonadati</taxon>
        <taxon>Pseudomonadota</taxon>
        <taxon>Gammaproteobacteria</taxon>
        <taxon>Lysobacterales</taxon>
        <taxon>Rhodanobacteraceae</taxon>
        <taxon>Dokdonella</taxon>
    </lineage>
</organism>
<dbReference type="Proteomes" id="UP000550401">
    <property type="component" value="Unassembled WGS sequence"/>
</dbReference>